<evidence type="ECO:0000256" key="10">
    <source>
        <dbReference type="HAMAP-Rule" id="MF_00097"/>
    </source>
</evidence>
<evidence type="ECO:0000256" key="8">
    <source>
        <dbReference type="ARBA" id="ARBA00047851"/>
    </source>
</evidence>
<protein>
    <recommendedName>
        <fullName evidence="10">Thiamine-phosphate synthase</fullName>
        <shortName evidence="10">TP synthase</shortName>
        <shortName evidence="10">TPS</shortName>
        <ecNumber evidence="10">2.5.1.3</ecNumber>
    </recommendedName>
    <alternativeName>
        <fullName evidence="10">Thiamine-phosphate pyrophosphorylase</fullName>
        <shortName evidence="10">TMP pyrophosphorylase</shortName>
        <shortName evidence="10">TMP-PPase</shortName>
    </alternativeName>
</protein>
<dbReference type="InterPro" id="IPR022998">
    <property type="entry name" value="ThiamineP_synth_TenI"/>
</dbReference>
<dbReference type="InterPro" id="IPR034291">
    <property type="entry name" value="TMP_synthase"/>
</dbReference>
<dbReference type="EC" id="2.5.1.3" evidence="10"/>
<dbReference type="PATRIC" id="fig|45070.6.peg.240"/>
<sequence>MIPEFYKLMLITHRQQQPLADYLQFIETCIASGVTSVQLREKGAAASFLLDYARQLKTLLDQFHIPLIINDNVELALEIDAHGVHLGQSDGSPIVARRRLGANKWIGLSIETGQELIKANAYDVNYVAASAVFPTNNKANICKVWGLAGLSALAKNSVHPVVAIGGINQHNIQEVMTAGAKGVAVIAALHDAANPSEMTAYLRELIS</sequence>
<evidence type="ECO:0000256" key="12">
    <source>
        <dbReference type="RuleBase" id="RU004253"/>
    </source>
</evidence>
<keyword evidence="5 10" id="KW-0460">Magnesium</keyword>
<dbReference type="GO" id="GO:0004789">
    <property type="term" value="F:thiamine-phosphate diphosphorylase activity"/>
    <property type="evidence" value="ECO:0007669"/>
    <property type="project" value="UniProtKB-UniRule"/>
</dbReference>
<comment type="catalytic activity">
    <reaction evidence="9 10 11">
        <text>2-[(2R,5Z)-2-carboxy-4-methylthiazol-5(2H)-ylidene]ethyl phosphate + 4-amino-2-methyl-5-(diphosphooxymethyl)pyrimidine + 2 H(+) = thiamine phosphate + CO2 + diphosphate</text>
        <dbReference type="Rhea" id="RHEA:47844"/>
        <dbReference type="ChEBI" id="CHEBI:15378"/>
        <dbReference type="ChEBI" id="CHEBI:16526"/>
        <dbReference type="ChEBI" id="CHEBI:33019"/>
        <dbReference type="ChEBI" id="CHEBI:37575"/>
        <dbReference type="ChEBI" id="CHEBI:57841"/>
        <dbReference type="ChEBI" id="CHEBI:62899"/>
        <dbReference type="EC" id="2.5.1.3"/>
    </reaction>
</comment>
<dbReference type="EMBL" id="LNYO01000002">
    <property type="protein sequence ID" value="KTD39162.1"/>
    <property type="molecule type" value="Genomic_DNA"/>
</dbReference>
<dbReference type="Pfam" id="PF02581">
    <property type="entry name" value="TMP-TENI"/>
    <property type="match status" value="1"/>
</dbReference>
<comment type="catalytic activity">
    <reaction evidence="8 10 11">
        <text>2-(2-carboxy-4-methylthiazol-5-yl)ethyl phosphate + 4-amino-2-methyl-5-(diphosphooxymethyl)pyrimidine + 2 H(+) = thiamine phosphate + CO2 + diphosphate</text>
        <dbReference type="Rhea" id="RHEA:47848"/>
        <dbReference type="ChEBI" id="CHEBI:15378"/>
        <dbReference type="ChEBI" id="CHEBI:16526"/>
        <dbReference type="ChEBI" id="CHEBI:33019"/>
        <dbReference type="ChEBI" id="CHEBI:37575"/>
        <dbReference type="ChEBI" id="CHEBI:57841"/>
        <dbReference type="ChEBI" id="CHEBI:62890"/>
        <dbReference type="EC" id="2.5.1.3"/>
    </reaction>
</comment>
<evidence type="ECO:0000313" key="14">
    <source>
        <dbReference type="EMBL" id="KTD39162.1"/>
    </source>
</evidence>
<evidence type="ECO:0000256" key="2">
    <source>
        <dbReference type="ARBA" id="ARBA00005165"/>
    </source>
</evidence>
<dbReference type="AlphaFoldDB" id="A0A0W0X3Q9"/>
<evidence type="ECO:0000256" key="5">
    <source>
        <dbReference type="ARBA" id="ARBA00022842"/>
    </source>
</evidence>
<dbReference type="Gene3D" id="3.20.20.70">
    <property type="entry name" value="Aldolase class I"/>
    <property type="match status" value="1"/>
</dbReference>
<reference evidence="14 15" key="1">
    <citation type="submission" date="2015-11" db="EMBL/GenBank/DDBJ databases">
        <title>Genomic analysis of 38 Legionella species identifies large and diverse effector repertoires.</title>
        <authorList>
            <person name="Burstein D."/>
            <person name="Amaro F."/>
            <person name="Zusman T."/>
            <person name="Lifshitz Z."/>
            <person name="Cohen O."/>
            <person name="Gilbert J.A."/>
            <person name="Pupko T."/>
            <person name="Shuman H.A."/>
            <person name="Segal G."/>
        </authorList>
    </citation>
    <scope>NUCLEOTIDE SEQUENCE [LARGE SCALE GENOMIC DNA]</scope>
    <source>
        <strain evidence="14 15">ATCC 49506</strain>
    </source>
</reference>
<evidence type="ECO:0000256" key="11">
    <source>
        <dbReference type="RuleBase" id="RU003826"/>
    </source>
</evidence>
<keyword evidence="3 10" id="KW-0808">Transferase</keyword>
<dbReference type="GO" id="GO:0000287">
    <property type="term" value="F:magnesium ion binding"/>
    <property type="evidence" value="ECO:0007669"/>
    <property type="project" value="UniProtKB-UniRule"/>
</dbReference>
<comment type="similarity">
    <text evidence="10 11">Belongs to the thiamine-phosphate synthase family.</text>
</comment>
<dbReference type="PANTHER" id="PTHR20857:SF23">
    <property type="entry name" value="THIAMINE BIOSYNTHETIC BIFUNCTIONAL ENZYME"/>
    <property type="match status" value="1"/>
</dbReference>
<dbReference type="InterPro" id="IPR013785">
    <property type="entry name" value="Aldolase_TIM"/>
</dbReference>
<dbReference type="GO" id="GO:0009228">
    <property type="term" value="P:thiamine biosynthetic process"/>
    <property type="evidence" value="ECO:0007669"/>
    <property type="project" value="UniProtKB-KW"/>
</dbReference>
<comment type="caution">
    <text evidence="10">Lacks conserved residue(s) required for the propagation of feature annotation.</text>
</comment>
<evidence type="ECO:0000256" key="1">
    <source>
        <dbReference type="ARBA" id="ARBA00003814"/>
    </source>
</evidence>
<dbReference type="SUPFAM" id="SSF51391">
    <property type="entry name" value="Thiamin phosphate synthase"/>
    <property type="match status" value="1"/>
</dbReference>
<dbReference type="GO" id="GO:0009229">
    <property type="term" value="P:thiamine diphosphate biosynthetic process"/>
    <property type="evidence" value="ECO:0007669"/>
    <property type="project" value="UniProtKB-UniRule"/>
</dbReference>
<keyword evidence="14" id="KW-0418">Kinase</keyword>
<dbReference type="STRING" id="45070.Lnau_0231"/>
<comment type="caution">
    <text evidence="14">The sequence shown here is derived from an EMBL/GenBank/DDBJ whole genome shotgun (WGS) entry which is preliminary data.</text>
</comment>
<feature type="domain" description="Thiamine phosphate synthase/TenI" evidence="13">
    <location>
        <begin position="8"/>
        <end position="189"/>
    </location>
</feature>
<keyword evidence="4 10" id="KW-0479">Metal-binding</keyword>
<evidence type="ECO:0000256" key="3">
    <source>
        <dbReference type="ARBA" id="ARBA00022679"/>
    </source>
</evidence>
<keyword evidence="15" id="KW-1185">Reference proteome</keyword>
<comment type="pathway">
    <text evidence="2 10 12">Cofactor biosynthesis; thiamine diphosphate biosynthesis; thiamine phosphate from 4-amino-2-methyl-5-diphosphomethylpyrimidine and 4-methyl-5-(2-phosphoethyl)-thiazole: step 1/1.</text>
</comment>
<feature type="binding site" evidence="10">
    <location>
        <position position="109"/>
    </location>
    <ligand>
        <name>4-amino-2-methyl-5-(diphosphooxymethyl)pyrimidine</name>
        <dbReference type="ChEBI" id="CHEBI:57841"/>
    </ligand>
</feature>
<dbReference type="NCBIfam" id="TIGR00693">
    <property type="entry name" value="thiE"/>
    <property type="match status" value="1"/>
</dbReference>
<proteinExistence type="inferred from homology"/>
<comment type="function">
    <text evidence="1 10">Condenses 4-methyl-5-(beta-hydroxyethyl)thiazole monophosphate (THZ-P) and 2-methyl-4-amino-5-hydroxymethyl pyrimidine pyrophosphate (HMP-PP) to form thiamine monophosphate (TMP).</text>
</comment>
<feature type="binding site" evidence="10">
    <location>
        <position position="90"/>
    </location>
    <ligand>
        <name>Mg(2+)</name>
        <dbReference type="ChEBI" id="CHEBI:18420"/>
    </ligand>
</feature>
<feature type="binding site" evidence="10">
    <location>
        <begin position="38"/>
        <end position="42"/>
    </location>
    <ligand>
        <name>4-amino-2-methyl-5-(diphosphooxymethyl)pyrimidine</name>
        <dbReference type="ChEBI" id="CHEBI:57841"/>
    </ligand>
</feature>
<accession>A0A0W0X3Q9</accession>
<evidence type="ECO:0000256" key="7">
    <source>
        <dbReference type="ARBA" id="ARBA00047334"/>
    </source>
</evidence>
<evidence type="ECO:0000256" key="6">
    <source>
        <dbReference type="ARBA" id="ARBA00022977"/>
    </source>
</evidence>
<dbReference type="Proteomes" id="UP000054725">
    <property type="component" value="Unassembled WGS sequence"/>
</dbReference>
<comment type="cofactor">
    <cofactor evidence="10">
        <name>Mg(2+)</name>
        <dbReference type="ChEBI" id="CHEBI:18420"/>
    </cofactor>
    <text evidence="10">Binds 1 Mg(2+) ion per subunit.</text>
</comment>
<dbReference type="UniPathway" id="UPA00060">
    <property type="reaction ID" value="UER00141"/>
</dbReference>
<dbReference type="FunFam" id="3.20.20.70:FF:000096">
    <property type="entry name" value="Thiamine-phosphate synthase"/>
    <property type="match status" value="1"/>
</dbReference>
<dbReference type="InterPro" id="IPR036206">
    <property type="entry name" value="ThiamineP_synth_sf"/>
</dbReference>
<dbReference type="CDD" id="cd00564">
    <property type="entry name" value="TMP_TenI"/>
    <property type="match status" value="1"/>
</dbReference>
<dbReference type="GO" id="GO:0016301">
    <property type="term" value="F:kinase activity"/>
    <property type="evidence" value="ECO:0007669"/>
    <property type="project" value="UniProtKB-KW"/>
</dbReference>
<name>A0A0W0X3Q9_9GAMM</name>
<feature type="binding site" evidence="10">
    <location>
        <position position="70"/>
    </location>
    <ligand>
        <name>4-amino-2-methyl-5-(diphosphooxymethyl)pyrimidine</name>
        <dbReference type="ChEBI" id="CHEBI:57841"/>
    </ligand>
</feature>
<evidence type="ECO:0000256" key="9">
    <source>
        <dbReference type="ARBA" id="ARBA00047883"/>
    </source>
</evidence>
<dbReference type="PANTHER" id="PTHR20857">
    <property type="entry name" value="THIAMINE-PHOSPHATE PYROPHOSPHORYLASE"/>
    <property type="match status" value="1"/>
</dbReference>
<organism evidence="14 15">
    <name type="scientific">Legionella nautarum</name>
    <dbReference type="NCBI Taxonomy" id="45070"/>
    <lineage>
        <taxon>Bacteria</taxon>
        <taxon>Pseudomonadati</taxon>
        <taxon>Pseudomonadota</taxon>
        <taxon>Gammaproteobacteria</taxon>
        <taxon>Legionellales</taxon>
        <taxon>Legionellaceae</taxon>
        <taxon>Legionella</taxon>
    </lineage>
</organism>
<comment type="catalytic activity">
    <reaction evidence="7 10 11">
        <text>4-methyl-5-(2-phosphooxyethyl)-thiazole + 4-amino-2-methyl-5-(diphosphooxymethyl)pyrimidine + H(+) = thiamine phosphate + diphosphate</text>
        <dbReference type="Rhea" id="RHEA:22328"/>
        <dbReference type="ChEBI" id="CHEBI:15378"/>
        <dbReference type="ChEBI" id="CHEBI:33019"/>
        <dbReference type="ChEBI" id="CHEBI:37575"/>
        <dbReference type="ChEBI" id="CHEBI:57841"/>
        <dbReference type="ChEBI" id="CHEBI:58296"/>
        <dbReference type="EC" id="2.5.1.3"/>
    </reaction>
</comment>
<evidence type="ECO:0000313" key="15">
    <source>
        <dbReference type="Proteomes" id="UP000054725"/>
    </source>
</evidence>
<dbReference type="HAMAP" id="MF_00097">
    <property type="entry name" value="TMP_synthase"/>
    <property type="match status" value="1"/>
</dbReference>
<dbReference type="GO" id="GO:0005737">
    <property type="term" value="C:cytoplasm"/>
    <property type="evidence" value="ECO:0007669"/>
    <property type="project" value="TreeGrafter"/>
</dbReference>
<feature type="binding site" evidence="10">
    <location>
        <position position="166"/>
    </location>
    <ligand>
        <name>2-[(2R,5Z)-2-carboxy-4-methylthiazol-5(2H)-ylidene]ethyl phosphate</name>
        <dbReference type="ChEBI" id="CHEBI:62899"/>
    </ligand>
</feature>
<keyword evidence="6 10" id="KW-0784">Thiamine biosynthesis</keyword>
<evidence type="ECO:0000256" key="4">
    <source>
        <dbReference type="ARBA" id="ARBA00022723"/>
    </source>
</evidence>
<feature type="binding site" evidence="10">
    <location>
        <position position="138"/>
    </location>
    <ligand>
        <name>4-amino-2-methyl-5-(diphosphooxymethyl)pyrimidine</name>
        <dbReference type="ChEBI" id="CHEBI:57841"/>
    </ligand>
</feature>
<gene>
    <name evidence="14" type="primary">thiDE</name>
    <name evidence="10" type="synonym">thiE</name>
    <name evidence="14" type="ORF">Lnau_0231</name>
</gene>
<evidence type="ECO:0000259" key="13">
    <source>
        <dbReference type="Pfam" id="PF02581"/>
    </source>
</evidence>
<feature type="binding site" evidence="10">
    <location>
        <position position="71"/>
    </location>
    <ligand>
        <name>Mg(2+)</name>
        <dbReference type="ChEBI" id="CHEBI:18420"/>
    </ligand>
</feature>